<organism evidence="7 8">
    <name type="scientific">Dyella lipolytica</name>
    <dbReference type="NCBI Taxonomy" id="1867835"/>
    <lineage>
        <taxon>Bacteria</taxon>
        <taxon>Pseudomonadati</taxon>
        <taxon>Pseudomonadota</taxon>
        <taxon>Gammaproteobacteria</taxon>
        <taxon>Lysobacterales</taxon>
        <taxon>Rhodanobacteraceae</taxon>
        <taxon>Dyella</taxon>
    </lineage>
</organism>
<dbReference type="PROSITE" id="PS00622">
    <property type="entry name" value="HTH_LUXR_1"/>
    <property type="match status" value="1"/>
</dbReference>
<dbReference type="CDD" id="cd00156">
    <property type="entry name" value="REC"/>
    <property type="match status" value="1"/>
</dbReference>
<dbReference type="PROSITE" id="PS50110">
    <property type="entry name" value="RESPONSE_REGULATORY"/>
    <property type="match status" value="1"/>
</dbReference>
<dbReference type="SMART" id="SM00448">
    <property type="entry name" value="REC"/>
    <property type="match status" value="1"/>
</dbReference>
<protein>
    <submittedName>
        <fullName evidence="7">Response regulator transcription factor</fullName>
    </submittedName>
</protein>
<evidence type="ECO:0000256" key="3">
    <source>
        <dbReference type="ARBA" id="ARBA00023163"/>
    </source>
</evidence>
<keyword evidence="8" id="KW-1185">Reference proteome</keyword>
<reference evidence="7 8" key="1">
    <citation type="submission" date="2020-10" db="EMBL/GenBank/DDBJ databases">
        <title>Phylogeny of dyella-like bacteria.</title>
        <authorList>
            <person name="Fu J."/>
        </authorList>
    </citation>
    <scope>NUCLEOTIDE SEQUENCE [LARGE SCALE GENOMIC DNA]</scope>
    <source>
        <strain evidence="7 8">DHOB07</strain>
    </source>
</reference>
<evidence type="ECO:0000313" key="8">
    <source>
        <dbReference type="Proteomes" id="UP001620405"/>
    </source>
</evidence>
<evidence type="ECO:0000259" key="6">
    <source>
        <dbReference type="PROSITE" id="PS50110"/>
    </source>
</evidence>
<dbReference type="CDD" id="cd06170">
    <property type="entry name" value="LuxR_C_like"/>
    <property type="match status" value="1"/>
</dbReference>
<comment type="caution">
    <text evidence="7">The sequence shown here is derived from an EMBL/GenBank/DDBJ whole genome shotgun (WGS) entry which is preliminary data.</text>
</comment>
<keyword evidence="2" id="KW-0238">DNA-binding</keyword>
<dbReference type="EMBL" id="JADIKG010000011">
    <property type="protein sequence ID" value="MFK2873238.1"/>
    <property type="molecule type" value="Genomic_DNA"/>
</dbReference>
<dbReference type="RefSeq" id="WP_284397920.1">
    <property type="nucleotide sequence ID" value="NZ_BSNQ01000003.1"/>
</dbReference>
<sequence length="232" mass="24900">MASTGDHIAFDRVLIVEDDEPTQRRLVKLLLELVGSTDCVTVADSVAGAKTAVSASEPRLALIDIGLPDGNGLELISWVAKQHPDTSTVAISAWGHEEVVLAALRSGAVGYLMKERDDAELRSALQSIRRGGALIDPLIARRILAFISLASTEPLTPPLTSAESSSKNDTALSERESEILQFVARGFSNREIAHLTGLSRFTIEGYTKSIYRKLAVSSRTAAVFEAKAMGLL</sequence>
<dbReference type="Gene3D" id="3.40.50.2300">
    <property type="match status" value="1"/>
</dbReference>
<keyword evidence="1" id="KW-0805">Transcription regulation</keyword>
<keyword evidence="3" id="KW-0804">Transcription</keyword>
<dbReference type="SUPFAM" id="SSF46894">
    <property type="entry name" value="C-terminal effector domain of the bipartite response regulators"/>
    <property type="match status" value="1"/>
</dbReference>
<evidence type="ECO:0000256" key="2">
    <source>
        <dbReference type="ARBA" id="ARBA00023125"/>
    </source>
</evidence>
<dbReference type="PRINTS" id="PR00038">
    <property type="entry name" value="HTHLUXR"/>
</dbReference>
<dbReference type="Proteomes" id="UP001620405">
    <property type="component" value="Unassembled WGS sequence"/>
</dbReference>
<dbReference type="InterPro" id="IPR036388">
    <property type="entry name" value="WH-like_DNA-bd_sf"/>
</dbReference>
<evidence type="ECO:0000259" key="5">
    <source>
        <dbReference type="PROSITE" id="PS50043"/>
    </source>
</evidence>
<accession>A0ABW8ITF2</accession>
<evidence type="ECO:0000313" key="7">
    <source>
        <dbReference type="EMBL" id="MFK2873238.1"/>
    </source>
</evidence>
<keyword evidence="4" id="KW-0597">Phosphoprotein</keyword>
<dbReference type="Gene3D" id="1.10.10.10">
    <property type="entry name" value="Winged helix-like DNA-binding domain superfamily/Winged helix DNA-binding domain"/>
    <property type="match status" value="1"/>
</dbReference>
<dbReference type="PROSITE" id="PS50043">
    <property type="entry name" value="HTH_LUXR_2"/>
    <property type="match status" value="1"/>
</dbReference>
<dbReference type="Pfam" id="PF00072">
    <property type="entry name" value="Response_reg"/>
    <property type="match status" value="1"/>
</dbReference>
<feature type="modified residue" description="4-aspartylphosphate" evidence="4">
    <location>
        <position position="64"/>
    </location>
</feature>
<proteinExistence type="predicted"/>
<dbReference type="InterPro" id="IPR001789">
    <property type="entry name" value="Sig_transdc_resp-reg_receiver"/>
</dbReference>
<dbReference type="InterPro" id="IPR000792">
    <property type="entry name" value="Tscrpt_reg_LuxR_C"/>
</dbReference>
<dbReference type="SMART" id="SM00421">
    <property type="entry name" value="HTH_LUXR"/>
    <property type="match status" value="1"/>
</dbReference>
<dbReference type="InterPro" id="IPR011006">
    <property type="entry name" value="CheY-like_superfamily"/>
</dbReference>
<dbReference type="Pfam" id="PF00196">
    <property type="entry name" value="GerE"/>
    <property type="match status" value="1"/>
</dbReference>
<dbReference type="InterPro" id="IPR039420">
    <property type="entry name" value="WalR-like"/>
</dbReference>
<feature type="domain" description="Response regulatory" evidence="6">
    <location>
        <begin position="12"/>
        <end position="129"/>
    </location>
</feature>
<evidence type="ECO:0000256" key="1">
    <source>
        <dbReference type="ARBA" id="ARBA00023015"/>
    </source>
</evidence>
<dbReference type="PANTHER" id="PTHR43214">
    <property type="entry name" value="TWO-COMPONENT RESPONSE REGULATOR"/>
    <property type="match status" value="1"/>
</dbReference>
<dbReference type="PANTHER" id="PTHR43214:SF41">
    <property type="entry name" value="NITRATE_NITRITE RESPONSE REGULATOR PROTEIN NARP"/>
    <property type="match status" value="1"/>
</dbReference>
<evidence type="ECO:0000256" key="4">
    <source>
        <dbReference type="PROSITE-ProRule" id="PRU00169"/>
    </source>
</evidence>
<dbReference type="InterPro" id="IPR016032">
    <property type="entry name" value="Sig_transdc_resp-reg_C-effctor"/>
</dbReference>
<gene>
    <name evidence="7" type="ORF">ISP13_06795</name>
</gene>
<feature type="domain" description="HTH luxR-type" evidence="5">
    <location>
        <begin position="165"/>
        <end position="230"/>
    </location>
</feature>
<name>A0ABW8ITF2_9GAMM</name>
<dbReference type="SUPFAM" id="SSF52172">
    <property type="entry name" value="CheY-like"/>
    <property type="match status" value="1"/>
</dbReference>